<dbReference type="AlphaFoldDB" id="A0A9W7DKP3"/>
<evidence type="ECO:0008006" key="3">
    <source>
        <dbReference type="Google" id="ProtNLM"/>
    </source>
</evidence>
<dbReference type="InterPro" id="IPR012334">
    <property type="entry name" value="Pectin_lyas_fold"/>
</dbReference>
<accession>A0A9W7DKP3</accession>
<dbReference type="EMBL" id="BRXX01000569">
    <property type="protein sequence ID" value="GMH47074.1"/>
    <property type="molecule type" value="Genomic_DNA"/>
</dbReference>
<protein>
    <recommendedName>
        <fullName evidence="3">Right handed beta helix domain-containing protein</fullName>
    </recommendedName>
</protein>
<proteinExistence type="predicted"/>
<evidence type="ECO:0000313" key="1">
    <source>
        <dbReference type="EMBL" id="GMH47074.1"/>
    </source>
</evidence>
<comment type="caution">
    <text evidence="1">The sequence shown here is derived from an EMBL/GenBank/DDBJ whole genome shotgun (WGS) entry which is preliminary data.</text>
</comment>
<gene>
    <name evidence="1" type="ORF">TrVE_jg169</name>
</gene>
<name>A0A9W7DKP3_9STRA</name>
<dbReference type="Proteomes" id="UP001165160">
    <property type="component" value="Unassembled WGS sequence"/>
</dbReference>
<reference evidence="2" key="1">
    <citation type="journal article" date="2023" name="Commun. Biol.">
        <title>Genome analysis of Parmales, the sister group of diatoms, reveals the evolutionary specialization of diatoms from phago-mixotrophs to photoautotrophs.</title>
        <authorList>
            <person name="Ban H."/>
            <person name="Sato S."/>
            <person name="Yoshikawa S."/>
            <person name="Yamada K."/>
            <person name="Nakamura Y."/>
            <person name="Ichinomiya M."/>
            <person name="Sato N."/>
            <person name="Blanc-Mathieu R."/>
            <person name="Endo H."/>
            <person name="Kuwata A."/>
            <person name="Ogata H."/>
        </authorList>
    </citation>
    <scope>NUCLEOTIDE SEQUENCE [LARGE SCALE GENOMIC DNA]</scope>
    <source>
        <strain evidence="2">NIES 3699</strain>
    </source>
</reference>
<dbReference type="SUPFAM" id="SSF51126">
    <property type="entry name" value="Pectin lyase-like"/>
    <property type="match status" value="1"/>
</dbReference>
<organism evidence="1 2">
    <name type="scientific">Triparma verrucosa</name>
    <dbReference type="NCBI Taxonomy" id="1606542"/>
    <lineage>
        <taxon>Eukaryota</taxon>
        <taxon>Sar</taxon>
        <taxon>Stramenopiles</taxon>
        <taxon>Ochrophyta</taxon>
        <taxon>Bolidophyceae</taxon>
        <taxon>Parmales</taxon>
        <taxon>Triparmaceae</taxon>
        <taxon>Triparma</taxon>
    </lineage>
</organism>
<dbReference type="Gene3D" id="2.160.20.10">
    <property type="entry name" value="Single-stranded right-handed beta-helix, Pectin lyase-like"/>
    <property type="match status" value="1"/>
</dbReference>
<dbReference type="InterPro" id="IPR011050">
    <property type="entry name" value="Pectin_lyase_fold/virulence"/>
</dbReference>
<evidence type="ECO:0000313" key="2">
    <source>
        <dbReference type="Proteomes" id="UP001165160"/>
    </source>
</evidence>
<sequence>MITRIPELPFAHVATFLMLSDVANVAKTNRILSDFSKSEGLWYMKCIAQMKSPPPKAQSTTSAAPHFRSYYLHNPTVPSAECPTMADAYSAIVRGKESSATVYVLAGSVLESQLPTIDNVEISIKVVAATATKSNVNNVNDSPTASFVTGNGSNAALHNTPLVSIGENGAFRAENISFFHCSQGDNIWTGNSTFFVSGGALHLTDCSVQSSSGRGIVSCRGGQVDLKSVLIHDCAATGVYCGGLNSSVKMEACNVLRNGVGGREIPKGHSGLYVEASESVITDCFVSDNSLTGFTLVRGGNAHVKSCDIYENGNESFTVEDTATMGTTYSLVDNYFDETEGNLVQGENRRTSHSSRRGRRSSVMDRFAISKRAWIEIPGAWDLEMQLDPDHLTGAPTQIDINVPPVIMAGPT</sequence>
<keyword evidence="2" id="KW-1185">Reference proteome</keyword>